<keyword evidence="4" id="KW-0186">Copper</keyword>
<feature type="domain" description="Phytocyanin" evidence="8">
    <location>
        <begin position="24"/>
        <end position="123"/>
    </location>
</feature>
<evidence type="ECO:0000256" key="2">
    <source>
        <dbReference type="ARBA" id="ARBA00022723"/>
    </source>
</evidence>
<evidence type="ECO:0000313" key="9">
    <source>
        <dbReference type="EMBL" id="EXC31334.1"/>
    </source>
</evidence>
<evidence type="ECO:0000256" key="5">
    <source>
        <dbReference type="ARBA" id="ARBA00023180"/>
    </source>
</evidence>
<feature type="chain" id="PRO_5004930181" evidence="7">
    <location>
        <begin position="24"/>
        <end position="179"/>
    </location>
</feature>
<dbReference type="GO" id="GO:0009055">
    <property type="term" value="F:electron transfer activity"/>
    <property type="evidence" value="ECO:0007669"/>
    <property type="project" value="InterPro"/>
</dbReference>
<accession>W9S8C4</accession>
<feature type="region of interest" description="Disordered" evidence="6">
    <location>
        <begin position="122"/>
        <end position="152"/>
    </location>
</feature>
<feature type="compositionally biased region" description="Low complexity" evidence="6">
    <location>
        <begin position="122"/>
        <end position="148"/>
    </location>
</feature>
<keyword evidence="2" id="KW-0479">Metal-binding</keyword>
<keyword evidence="1" id="KW-0813">Transport</keyword>
<dbReference type="eggNOG" id="ENOG502RZRN">
    <property type="taxonomic scope" value="Eukaryota"/>
</dbReference>
<dbReference type="FunFam" id="2.60.40.420:FF:000003">
    <property type="entry name" value="Blue copper"/>
    <property type="match status" value="1"/>
</dbReference>
<dbReference type="Pfam" id="PF02298">
    <property type="entry name" value="Cu_bind_like"/>
    <property type="match status" value="1"/>
</dbReference>
<dbReference type="Proteomes" id="UP000030645">
    <property type="component" value="Unassembled WGS sequence"/>
</dbReference>
<keyword evidence="10" id="KW-1185">Reference proteome</keyword>
<proteinExistence type="predicted"/>
<evidence type="ECO:0000256" key="3">
    <source>
        <dbReference type="ARBA" id="ARBA00022982"/>
    </source>
</evidence>
<evidence type="ECO:0000256" key="7">
    <source>
        <dbReference type="SAM" id="SignalP"/>
    </source>
</evidence>
<keyword evidence="5" id="KW-0325">Glycoprotein</keyword>
<dbReference type="CDD" id="cd04216">
    <property type="entry name" value="Phytocyanin"/>
    <property type="match status" value="1"/>
</dbReference>
<gene>
    <name evidence="9" type="ORF">L484_017614</name>
</gene>
<dbReference type="PANTHER" id="PTHR33021">
    <property type="entry name" value="BLUE COPPER PROTEIN"/>
    <property type="match status" value="1"/>
</dbReference>
<dbReference type="KEGG" id="mnt:21400604"/>
<dbReference type="InterPro" id="IPR039391">
    <property type="entry name" value="Phytocyanin-like"/>
</dbReference>
<reference evidence="10" key="1">
    <citation type="submission" date="2013-01" db="EMBL/GenBank/DDBJ databases">
        <title>Draft Genome Sequence of a Mulberry Tree, Morus notabilis C.K. Schneid.</title>
        <authorList>
            <person name="He N."/>
            <person name="Zhao S."/>
        </authorList>
    </citation>
    <scope>NUCLEOTIDE SEQUENCE</scope>
</reference>
<keyword evidence="3" id="KW-0249">Electron transport</keyword>
<evidence type="ECO:0000259" key="8">
    <source>
        <dbReference type="PROSITE" id="PS51485"/>
    </source>
</evidence>
<dbReference type="InterPro" id="IPR008972">
    <property type="entry name" value="Cupredoxin"/>
</dbReference>
<evidence type="ECO:0000313" key="10">
    <source>
        <dbReference type="Proteomes" id="UP000030645"/>
    </source>
</evidence>
<protein>
    <submittedName>
        <fullName evidence="9">Blue copper protein</fullName>
    </submittedName>
</protein>
<dbReference type="Gene3D" id="2.60.40.420">
    <property type="entry name" value="Cupredoxins - blue copper proteins"/>
    <property type="match status" value="1"/>
</dbReference>
<organism evidence="9 10">
    <name type="scientific">Morus notabilis</name>
    <dbReference type="NCBI Taxonomy" id="981085"/>
    <lineage>
        <taxon>Eukaryota</taxon>
        <taxon>Viridiplantae</taxon>
        <taxon>Streptophyta</taxon>
        <taxon>Embryophyta</taxon>
        <taxon>Tracheophyta</taxon>
        <taxon>Spermatophyta</taxon>
        <taxon>Magnoliopsida</taxon>
        <taxon>eudicotyledons</taxon>
        <taxon>Gunneridae</taxon>
        <taxon>Pentapetalae</taxon>
        <taxon>rosids</taxon>
        <taxon>fabids</taxon>
        <taxon>Rosales</taxon>
        <taxon>Moraceae</taxon>
        <taxon>Moreae</taxon>
        <taxon>Morus</taxon>
    </lineage>
</organism>
<evidence type="ECO:0000256" key="1">
    <source>
        <dbReference type="ARBA" id="ARBA00022448"/>
    </source>
</evidence>
<feature type="signal peptide" evidence="7">
    <location>
        <begin position="1"/>
        <end position="23"/>
    </location>
</feature>
<evidence type="ECO:0000256" key="4">
    <source>
        <dbReference type="ARBA" id="ARBA00023008"/>
    </source>
</evidence>
<dbReference type="GO" id="GO:0005886">
    <property type="term" value="C:plasma membrane"/>
    <property type="evidence" value="ECO:0007669"/>
    <property type="project" value="TreeGrafter"/>
</dbReference>
<dbReference type="AlphaFoldDB" id="W9S8C4"/>
<dbReference type="PANTHER" id="PTHR33021:SF489">
    <property type="entry name" value="BASIC BLUE PROTEIN-LIKE"/>
    <property type="match status" value="1"/>
</dbReference>
<dbReference type="STRING" id="981085.W9S8C4"/>
<dbReference type="InterPro" id="IPR003245">
    <property type="entry name" value="Phytocyanin_dom"/>
</dbReference>
<name>W9S8C4_9ROSA</name>
<dbReference type="SUPFAM" id="SSF49503">
    <property type="entry name" value="Cupredoxins"/>
    <property type="match status" value="1"/>
</dbReference>
<dbReference type="OrthoDB" id="2331100at2759"/>
<dbReference type="PROSITE" id="PS51485">
    <property type="entry name" value="PHYTOCYANIN"/>
    <property type="match status" value="1"/>
</dbReference>
<keyword evidence="7" id="KW-0732">Signal</keyword>
<sequence length="179" mass="18786">MGPKNTFFFVLVLVVWMTKQAQSAQHVVGGSQGWDASTDFNSWVSDKTFKVGDHLVFKYSALHSVAELANENAYKNCEISSALDSKSSGNDVVKLNKPGTRYFACGTSGHCQGGMKVKITTVSGSAPSTPASPSSSSSSSPSSSPTTSDNHTSVASSTYHSFGAIFVLAALLLASLLHL</sequence>
<dbReference type="GO" id="GO:0046872">
    <property type="term" value="F:metal ion binding"/>
    <property type="evidence" value="ECO:0007669"/>
    <property type="project" value="UniProtKB-KW"/>
</dbReference>
<evidence type="ECO:0000256" key="6">
    <source>
        <dbReference type="SAM" id="MobiDB-lite"/>
    </source>
</evidence>
<dbReference type="EMBL" id="KE346255">
    <property type="protein sequence ID" value="EXC31334.1"/>
    <property type="molecule type" value="Genomic_DNA"/>
</dbReference>